<evidence type="ECO:0000256" key="1">
    <source>
        <dbReference type="SAM" id="MobiDB-lite"/>
    </source>
</evidence>
<gene>
    <name evidence="2" type="ORF">AVDCRST_MAG71-2499</name>
</gene>
<dbReference type="EMBL" id="CADCUA010000584">
    <property type="protein sequence ID" value="CAA9346122.1"/>
    <property type="molecule type" value="Genomic_DNA"/>
</dbReference>
<feature type="non-terminal residue" evidence="2">
    <location>
        <position position="1"/>
    </location>
</feature>
<feature type="compositionally biased region" description="Basic residues" evidence="1">
    <location>
        <begin position="23"/>
        <end position="40"/>
    </location>
</feature>
<feature type="non-terminal residue" evidence="2">
    <location>
        <position position="52"/>
    </location>
</feature>
<dbReference type="AlphaFoldDB" id="A0A6J4M023"/>
<feature type="region of interest" description="Disordered" evidence="1">
    <location>
        <begin position="1"/>
        <end position="52"/>
    </location>
</feature>
<accession>A0A6J4M023</accession>
<protein>
    <submittedName>
        <fullName evidence="2">Uncharacterized protein</fullName>
    </submittedName>
</protein>
<organism evidence="2">
    <name type="scientific">uncultured Lysobacter sp</name>
    <dbReference type="NCBI Taxonomy" id="271060"/>
    <lineage>
        <taxon>Bacteria</taxon>
        <taxon>Pseudomonadati</taxon>
        <taxon>Pseudomonadota</taxon>
        <taxon>Gammaproteobacteria</taxon>
        <taxon>Lysobacterales</taxon>
        <taxon>Lysobacteraceae</taxon>
        <taxon>Lysobacter</taxon>
        <taxon>environmental samples</taxon>
    </lineage>
</organism>
<proteinExistence type="predicted"/>
<sequence>CRSARLYSPRAGPVCSLHASRPASRRREIRKSRRSNRCRQHCAAAHAGGDSR</sequence>
<reference evidence="2" key="1">
    <citation type="submission" date="2020-02" db="EMBL/GenBank/DDBJ databases">
        <authorList>
            <person name="Meier V. D."/>
        </authorList>
    </citation>
    <scope>NUCLEOTIDE SEQUENCE</scope>
    <source>
        <strain evidence="2">AVDCRST_MAG71</strain>
    </source>
</reference>
<name>A0A6J4M023_9GAMM</name>
<evidence type="ECO:0000313" key="2">
    <source>
        <dbReference type="EMBL" id="CAA9346122.1"/>
    </source>
</evidence>